<name>M2P7B9_CERS8</name>
<dbReference type="PANTHER" id="PTHR40465">
    <property type="entry name" value="CHROMOSOME 1, WHOLE GENOME SHOTGUN SEQUENCE"/>
    <property type="match status" value="1"/>
</dbReference>
<keyword evidence="1" id="KW-0812">Transmembrane</keyword>
<evidence type="ECO:0000313" key="3">
    <source>
        <dbReference type="EMBL" id="EMD31229.1"/>
    </source>
</evidence>
<keyword evidence="4" id="KW-1185">Reference proteome</keyword>
<feature type="domain" description="DUF6534" evidence="2">
    <location>
        <begin position="175"/>
        <end position="241"/>
    </location>
</feature>
<keyword evidence="1" id="KW-0472">Membrane</keyword>
<keyword evidence="1" id="KW-1133">Transmembrane helix</keyword>
<dbReference type="InterPro" id="IPR045339">
    <property type="entry name" value="DUF6534"/>
</dbReference>
<dbReference type="HOGENOM" id="CLU_046025_5_4_1"/>
<feature type="transmembrane region" description="Helical" evidence="1">
    <location>
        <begin position="42"/>
        <end position="59"/>
    </location>
</feature>
<dbReference type="STRING" id="914234.M2P7B9"/>
<evidence type="ECO:0000313" key="4">
    <source>
        <dbReference type="Proteomes" id="UP000016930"/>
    </source>
</evidence>
<organism evidence="3 4">
    <name type="scientific">Ceriporiopsis subvermispora (strain B)</name>
    <name type="common">White-rot fungus</name>
    <name type="synonym">Gelatoporia subvermispora</name>
    <dbReference type="NCBI Taxonomy" id="914234"/>
    <lineage>
        <taxon>Eukaryota</taxon>
        <taxon>Fungi</taxon>
        <taxon>Dikarya</taxon>
        <taxon>Basidiomycota</taxon>
        <taxon>Agaricomycotina</taxon>
        <taxon>Agaricomycetes</taxon>
        <taxon>Polyporales</taxon>
        <taxon>Gelatoporiaceae</taxon>
        <taxon>Gelatoporia</taxon>
    </lineage>
</organism>
<protein>
    <recommendedName>
        <fullName evidence="2">DUF6534 domain-containing protein</fullName>
    </recommendedName>
</protein>
<evidence type="ECO:0000259" key="2">
    <source>
        <dbReference type="Pfam" id="PF20152"/>
    </source>
</evidence>
<dbReference type="AlphaFoldDB" id="M2P7B9"/>
<dbReference type="Pfam" id="PF20152">
    <property type="entry name" value="DUF6534"/>
    <property type="match status" value="1"/>
</dbReference>
<feature type="transmembrane region" description="Helical" evidence="1">
    <location>
        <begin position="12"/>
        <end position="30"/>
    </location>
</feature>
<sequence length="296" mass="32818">MSALPIESILNSTFGACLLGLVAAATLYGITNVQTYMYFRRYPNDWIVLRIAVMILWVLDTVHQAFTTHGVYVLLVTRWGSLAAAIGPVPWSIWINVQVTTISDMIVRALWKFSGKRYLAVVPPVIGTILSIISGIIFAIQVTPSTSLMAIATINARSTYFGHINWSFYMGIASSVFADVWLTVSLVVVLRKRRTGFRRACELTSLVMYAVMPQNFVYYPFFMCIPKLLLNSLLANLNARQDMREIGSAQSGLISIPLPMTTYDPSGLKTAGEENVGIRVQKRIETRSDAATGFKG</sequence>
<dbReference type="EMBL" id="KB445821">
    <property type="protein sequence ID" value="EMD31229.1"/>
    <property type="molecule type" value="Genomic_DNA"/>
</dbReference>
<proteinExistence type="predicted"/>
<reference evidence="3 4" key="1">
    <citation type="journal article" date="2012" name="Proc. Natl. Acad. Sci. U.S.A.">
        <title>Comparative genomics of Ceriporiopsis subvermispora and Phanerochaete chrysosporium provide insight into selective ligninolysis.</title>
        <authorList>
            <person name="Fernandez-Fueyo E."/>
            <person name="Ruiz-Duenas F.J."/>
            <person name="Ferreira P."/>
            <person name="Floudas D."/>
            <person name="Hibbett D.S."/>
            <person name="Canessa P."/>
            <person name="Larrondo L.F."/>
            <person name="James T.Y."/>
            <person name="Seelenfreund D."/>
            <person name="Lobos S."/>
            <person name="Polanco R."/>
            <person name="Tello M."/>
            <person name="Honda Y."/>
            <person name="Watanabe T."/>
            <person name="Watanabe T."/>
            <person name="Ryu J.S."/>
            <person name="Kubicek C.P."/>
            <person name="Schmoll M."/>
            <person name="Gaskell J."/>
            <person name="Hammel K.E."/>
            <person name="St John F.J."/>
            <person name="Vanden Wymelenberg A."/>
            <person name="Sabat G."/>
            <person name="Splinter BonDurant S."/>
            <person name="Syed K."/>
            <person name="Yadav J.S."/>
            <person name="Doddapaneni H."/>
            <person name="Subramanian V."/>
            <person name="Lavin J.L."/>
            <person name="Oguiza J.A."/>
            <person name="Perez G."/>
            <person name="Pisabarro A.G."/>
            <person name="Ramirez L."/>
            <person name="Santoyo F."/>
            <person name="Master E."/>
            <person name="Coutinho P.M."/>
            <person name="Henrissat B."/>
            <person name="Lombard V."/>
            <person name="Magnuson J.K."/>
            <person name="Kuees U."/>
            <person name="Hori C."/>
            <person name="Igarashi K."/>
            <person name="Samejima M."/>
            <person name="Held B.W."/>
            <person name="Barry K.W."/>
            <person name="LaButti K.M."/>
            <person name="Lapidus A."/>
            <person name="Lindquist E.A."/>
            <person name="Lucas S.M."/>
            <person name="Riley R."/>
            <person name="Salamov A.A."/>
            <person name="Hoffmeister D."/>
            <person name="Schwenk D."/>
            <person name="Hadar Y."/>
            <person name="Yarden O."/>
            <person name="de Vries R.P."/>
            <person name="Wiebenga A."/>
            <person name="Stenlid J."/>
            <person name="Eastwood D."/>
            <person name="Grigoriev I.V."/>
            <person name="Berka R.M."/>
            <person name="Blanchette R.A."/>
            <person name="Kersten P."/>
            <person name="Martinez A.T."/>
            <person name="Vicuna R."/>
            <person name="Cullen D."/>
        </authorList>
    </citation>
    <scope>NUCLEOTIDE SEQUENCE [LARGE SCALE GENOMIC DNA]</scope>
    <source>
        <strain evidence="3 4">B</strain>
    </source>
</reference>
<feature type="transmembrane region" description="Helical" evidence="1">
    <location>
        <begin position="166"/>
        <end position="190"/>
    </location>
</feature>
<dbReference type="Proteomes" id="UP000016930">
    <property type="component" value="Unassembled WGS sequence"/>
</dbReference>
<dbReference type="PANTHER" id="PTHR40465:SF1">
    <property type="entry name" value="DUF6534 DOMAIN-CONTAINING PROTEIN"/>
    <property type="match status" value="1"/>
</dbReference>
<feature type="transmembrane region" description="Helical" evidence="1">
    <location>
        <begin position="118"/>
        <end position="140"/>
    </location>
</feature>
<accession>M2P7B9</accession>
<feature type="transmembrane region" description="Helical" evidence="1">
    <location>
        <begin position="79"/>
        <end position="97"/>
    </location>
</feature>
<dbReference type="OrthoDB" id="2535105at2759"/>
<evidence type="ECO:0000256" key="1">
    <source>
        <dbReference type="SAM" id="Phobius"/>
    </source>
</evidence>
<gene>
    <name evidence="3" type="ORF">CERSUDRAFT_127525</name>
</gene>